<dbReference type="STRING" id="46224.B4102_2736"/>
<evidence type="ECO:0008006" key="3">
    <source>
        <dbReference type="Google" id="ProtNLM"/>
    </source>
</evidence>
<keyword evidence="2" id="KW-1185">Reference proteome</keyword>
<protein>
    <recommendedName>
        <fullName evidence="3">YbxH family protein</fullName>
    </recommendedName>
</protein>
<dbReference type="Pfam" id="PF17340">
    <property type="entry name" value="DUF5370"/>
    <property type="match status" value="1"/>
</dbReference>
<sequence length="67" mass="7814">MNNMGAIERNGYVFEPEFSVVNQDGAIHVYKNGQFIEEIQFDFTGDFPEHDQIEELVNHYCSQKSKK</sequence>
<gene>
    <name evidence="1" type="ORF">B4102_2736</name>
</gene>
<dbReference type="PATRIC" id="fig|46224.3.peg.2306"/>
<evidence type="ECO:0000313" key="2">
    <source>
        <dbReference type="Proteomes" id="UP000075666"/>
    </source>
</evidence>
<evidence type="ECO:0000313" key="1">
    <source>
        <dbReference type="EMBL" id="KYD08459.1"/>
    </source>
</evidence>
<reference evidence="1 2" key="1">
    <citation type="submission" date="2016-01" db="EMBL/GenBank/DDBJ databases">
        <title>Genome Sequences of Twelve Sporeforming Bacillus Species Isolated from Foods.</title>
        <authorList>
            <person name="Berendsen E.M."/>
            <person name="Wells-Bennik M.H."/>
            <person name="Krawcyk A.O."/>
            <person name="De Jong A."/>
            <person name="Holsappel S."/>
            <person name="Eijlander R.T."/>
            <person name="Kuipers O.P."/>
        </authorList>
    </citation>
    <scope>NUCLEOTIDE SEQUENCE [LARGE SCALE GENOMIC DNA]</scope>
    <source>
        <strain evidence="1 2">B4102</strain>
    </source>
</reference>
<comment type="caution">
    <text evidence="1">The sequence shown here is derived from an EMBL/GenBank/DDBJ whole genome shotgun (WGS) entry which is preliminary data.</text>
</comment>
<proteinExistence type="predicted"/>
<dbReference type="InterPro" id="IPR035314">
    <property type="entry name" value="DUF5370"/>
</dbReference>
<dbReference type="Proteomes" id="UP000075666">
    <property type="component" value="Unassembled WGS sequence"/>
</dbReference>
<dbReference type="EMBL" id="LQYN01000031">
    <property type="protein sequence ID" value="KYD08459.1"/>
    <property type="molecule type" value="Genomic_DNA"/>
</dbReference>
<organism evidence="1 2">
    <name type="scientific">Heyndrickxia sporothermodurans</name>
    <dbReference type="NCBI Taxonomy" id="46224"/>
    <lineage>
        <taxon>Bacteria</taxon>
        <taxon>Bacillati</taxon>
        <taxon>Bacillota</taxon>
        <taxon>Bacilli</taxon>
        <taxon>Bacillales</taxon>
        <taxon>Bacillaceae</taxon>
        <taxon>Heyndrickxia</taxon>
    </lineage>
</organism>
<dbReference type="AlphaFoldDB" id="A0A150L8V4"/>
<name>A0A150L8V4_9BACI</name>
<accession>A0A150L8V4</accession>